<keyword evidence="3" id="KW-1185">Reference proteome</keyword>
<feature type="compositionally biased region" description="Low complexity" evidence="1">
    <location>
        <begin position="65"/>
        <end position="78"/>
    </location>
</feature>
<sequence>MGRSKARADSYLSNRRNKHEAKIKNNESESRSINGDNQDELKGSDTNSVSGSDSDPELDSDSDSESSSSASNPPLDFSRSPTPLQSLHNLSTTNQITEPRNDARMENSAAVLETQLAEHEVADSSQPVSAAPILQTPPIEPVIDDPVQTVDELVFKVLKYHVHKLKTDIKYNANSRERILSEYMSSIPIGSIKASDIPSTSELLRSYNSRVEVLEKASLYFPNERNITQLYDLLPDDSLVRLIEENYLAIKATVHHLFDSVFKTNTPIGNNGDNIYKIFIGYQTQFKLDNQFISVNLEKLIKSFIITRLAPFLLQQLETVRQDLKKDHKVARIFNSTSPFEEQRKTIISKIQNFSAKDIFFFDEVVFDLDNLKVLSKDIVNGQRARSQDANNNGNIPTLLTLGIAGNYPGTEFHKPLIITNASHDREVLTRNNYLYEANGINSQVAFSKYLKEWDLLLTLDSNRKIAIVIDHYSCHFITNSLEYFQNITLIRVNRFVNYKKGHHISKKKRFKLPYELGFNQMLQLQVKQDFLNLVMKDNKILTEIDIAVSIKKFYMKFIRNFIVSETYKRLYQLIIACGRLDENEDNQKSNDDHFINKYLEDTAVLGSKFIFKNKYKFVIMESFEKKTKDFLFKLASKIPNSAISPGLLKNALYDNLLAQPYEDKSKMQYTSDNIVDLIKFEMQYTPENISDMSDDQDDEVEVIEEIEIEDSDHASELRINSNSDVEEDHDEADIDMVDVNTEGEQGDTEEQDAPMNNNSSNADAYMETNENEKEDENTPAGTSDNDLFVQSFTDEENENLEEAETEVTKTPIRGRRLQKAPAPEKENTENASFTRLSVSLESKPNAPISQICNNVVELLIQTTSKKFSNKVLKNNLRISRRTRSAFKEFYESYLEDKQEAFKPRPTTRRSRRKAPSVVTELIDLTDTEEVEDQEEKLNSLNDSDSLQEKNDTEESTHTISEAEDSNNSNKNNLKKTNISNKKPADTLQKEKDEKYKSISDNNKLGHELGESGENLSEDEQKENTNEQTDEESTRKQLKEKGPKDRLNEELSEAVELSDELDKSSEELSDAKTDKVITN</sequence>
<name>A0A1E4RKK9_9ASCO</name>
<dbReference type="RefSeq" id="XP_020076889.1">
    <property type="nucleotide sequence ID" value="XM_020220102.1"/>
</dbReference>
<feature type="compositionally biased region" description="Basic and acidic residues" evidence="1">
    <location>
        <begin position="1060"/>
        <end position="1079"/>
    </location>
</feature>
<dbReference type="STRING" id="984485.A0A1E4RKK9"/>
<protein>
    <submittedName>
        <fullName evidence="2">Uncharacterized protein</fullName>
    </submittedName>
</protein>
<feature type="compositionally biased region" description="Basic and acidic residues" evidence="1">
    <location>
        <begin position="20"/>
        <end position="30"/>
    </location>
</feature>
<feature type="compositionally biased region" description="Acidic residues" evidence="1">
    <location>
        <begin position="725"/>
        <end position="737"/>
    </location>
</feature>
<feature type="compositionally biased region" description="Basic and acidic residues" evidence="1">
    <location>
        <begin position="1032"/>
        <end position="1049"/>
    </location>
</feature>
<organism evidence="2 3">
    <name type="scientific">Hyphopichia burtonii NRRL Y-1933</name>
    <dbReference type="NCBI Taxonomy" id="984485"/>
    <lineage>
        <taxon>Eukaryota</taxon>
        <taxon>Fungi</taxon>
        <taxon>Dikarya</taxon>
        <taxon>Ascomycota</taxon>
        <taxon>Saccharomycotina</taxon>
        <taxon>Pichiomycetes</taxon>
        <taxon>Debaryomycetaceae</taxon>
        <taxon>Hyphopichia</taxon>
    </lineage>
</organism>
<proteinExistence type="predicted"/>
<dbReference type="GO" id="GO:0005634">
    <property type="term" value="C:nucleus"/>
    <property type="evidence" value="ECO:0007669"/>
    <property type="project" value="TreeGrafter"/>
</dbReference>
<reference evidence="3" key="1">
    <citation type="submission" date="2016-05" db="EMBL/GenBank/DDBJ databases">
        <title>Comparative genomics of biotechnologically important yeasts.</title>
        <authorList>
            <consortium name="DOE Joint Genome Institute"/>
            <person name="Riley R."/>
            <person name="Haridas S."/>
            <person name="Wolfe K.H."/>
            <person name="Lopes M.R."/>
            <person name="Hittinger C.T."/>
            <person name="Goker M."/>
            <person name="Salamov A."/>
            <person name="Wisecaver J."/>
            <person name="Long T.M."/>
            <person name="Aerts A.L."/>
            <person name="Barry K."/>
            <person name="Choi C."/>
            <person name="Clum A."/>
            <person name="Coughlan A.Y."/>
            <person name="Deshpande S."/>
            <person name="Douglass A.P."/>
            <person name="Hanson S.J."/>
            <person name="Klenk H.-P."/>
            <person name="Labutti K."/>
            <person name="Lapidus A."/>
            <person name="Lindquist E."/>
            <person name="Lipzen A."/>
            <person name="Meier-Kolthoff J.P."/>
            <person name="Ohm R.A."/>
            <person name="Otillar R.P."/>
            <person name="Pangilinan J."/>
            <person name="Peng Y."/>
            <person name="Rokas A."/>
            <person name="Rosa C.A."/>
            <person name="Scheuner C."/>
            <person name="Sibirny A.A."/>
            <person name="Slot J.C."/>
            <person name="Stielow J.B."/>
            <person name="Sun H."/>
            <person name="Kurtzman C.P."/>
            <person name="Blackwell M."/>
            <person name="Grigoriev I.V."/>
            <person name="Jeffries T.W."/>
        </authorList>
    </citation>
    <scope>NUCLEOTIDE SEQUENCE [LARGE SCALE GENOMIC DNA]</scope>
    <source>
        <strain evidence="3">NRRL Y-1933</strain>
    </source>
</reference>
<feature type="compositionally biased region" description="Acidic residues" evidence="1">
    <location>
        <begin position="1050"/>
        <end position="1059"/>
    </location>
</feature>
<feature type="compositionally biased region" description="Basic and acidic residues" evidence="1">
    <location>
        <begin position="947"/>
        <end position="957"/>
    </location>
</feature>
<dbReference type="Proteomes" id="UP000095085">
    <property type="component" value="Unassembled WGS sequence"/>
</dbReference>
<dbReference type="GeneID" id="30994652"/>
<feature type="compositionally biased region" description="Acidic residues" evidence="1">
    <location>
        <begin position="924"/>
        <end position="935"/>
    </location>
</feature>
<evidence type="ECO:0000313" key="2">
    <source>
        <dbReference type="EMBL" id="ODV67822.1"/>
    </source>
</evidence>
<dbReference type="GO" id="GO:0016973">
    <property type="term" value="P:poly(A)+ mRNA export from nucleus"/>
    <property type="evidence" value="ECO:0007669"/>
    <property type="project" value="TreeGrafter"/>
</dbReference>
<accession>A0A1E4RKK9</accession>
<dbReference type="OrthoDB" id="2507562at2759"/>
<dbReference type="AlphaFoldDB" id="A0A1E4RKK9"/>
<feature type="compositionally biased region" description="Polar residues" evidence="1">
    <location>
        <begin position="79"/>
        <end position="98"/>
    </location>
</feature>
<feature type="compositionally biased region" description="Acidic residues" evidence="1">
    <location>
        <begin position="54"/>
        <end position="64"/>
    </location>
</feature>
<evidence type="ECO:0000256" key="1">
    <source>
        <dbReference type="SAM" id="MobiDB-lite"/>
    </source>
</evidence>
<dbReference type="InterPro" id="IPR051037">
    <property type="entry name" value="RNAPII_TF_IWS1"/>
</dbReference>
<dbReference type="EMBL" id="KV454540">
    <property type="protein sequence ID" value="ODV67822.1"/>
    <property type="molecule type" value="Genomic_DNA"/>
</dbReference>
<dbReference type="PANTHER" id="PTHR46010">
    <property type="entry name" value="PROTEIN IWS1 HOMOLOG"/>
    <property type="match status" value="1"/>
</dbReference>
<feature type="region of interest" description="Disordered" evidence="1">
    <location>
        <begin position="924"/>
        <end position="1079"/>
    </location>
</feature>
<feature type="compositionally biased region" description="Basic and acidic residues" evidence="1">
    <location>
        <begin position="983"/>
        <end position="1010"/>
    </location>
</feature>
<feature type="region of interest" description="Disordered" evidence="1">
    <location>
        <begin position="708"/>
        <end position="787"/>
    </location>
</feature>
<feature type="region of interest" description="Disordered" evidence="1">
    <location>
        <begin position="1"/>
        <end position="106"/>
    </location>
</feature>
<dbReference type="PANTHER" id="PTHR46010:SF1">
    <property type="entry name" value="PROTEIN IWS1 HOMOLOG"/>
    <property type="match status" value="1"/>
</dbReference>
<evidence type="ECO:0000313" key="3">
    <source>
        <dbReference type="Proteomes" id="UP000095085"/>
    </source>
</evidence>
<feature type="compositionally biased region" description="Low complexity" evidence="1">
    <location>
        <begin position="966"/>
        <end position="982"/>
    </location>
</feature>
<gene>
    <name evidence="2" type="ORF">HYPBUDRAFT_148128</name>
</gene>